<protein>
    <submittedName>
        <fullName evidence="2">Uncharacterized protein</fullName>
    </submittedName>
</protein>
<reference evidence="2 3" key="1">
    <citation type="journal article" name="Sci. Rep.">
        <title>Genome-scale phylogenetic analyses confirm Olpidium as the closest living zoosporic fungus to the non-flagellated, terrestrial fungi.</title>
        <authorList>
            <person name="Chang Y."/>
            <person name="Rochon D."/>
            <person name="Sekimoto S."/>
            <person name="Wang Y."/>
            <person name="Chovatia M."/>
            <person name="Sandor L."/>
            <person name="Salamov A."/>
            <person name="Grigoriev I.V."/>
            <person name="Stajich J.E."/>
            <person name="Spatafora J.W."/>
        </authorList>
    </citation>
    <scope>NUCLEOTIDE SEQUENCE [LARGE SCALE GENOMIC DNA]</scope>
    <source>
        <strain evidence="2">S191</strain>
    </source>
</reference>
<sequence length="143" mass="15086">MEVFVPQNHVRLAGYKRAAGLGENDVKFVAHPAKHLAVKGRAGAKQGKAAAATANGSRRPALGDVSNVLLQKDPCNAREKTGNITKRTALKPTSTAVGAAARIMAMKKAKAKNAALKPIKELRPPHKATVLVEAKDLSQPVKL</sequence>
<dbReference type="EMBL" id="JAEFCI010000383">
    <property type="protein sequence ID" value="KAG5463587.1"/>
    <property type="molecule type" value="Genomic_DNA"/>
</dbReference>
<feature type="region of interest" description="Disordered" evidence="1">
    <location>
        <begin position="39"/>
        <end position="58"/>
    </location>
</feature>
<proteinExistence type="predicted"/>
<dbReference type="AlphaFoldDB" id="A0A8H8A233"/>
<name>A0A8H8A233_9FUNG</name>
<evidence type="ECO:0000313" key="3">
    <source>
        <dbReference type="Proteomes" id="UP000673691"/>
    </source>
</evidence>
<gene>
    <name evidence="2" type="ORF">BJ554DRAFT_6286</name>
</gene>
<evidence type="ECO:0000256" key="1">
    <source>
        <dbReference type="SAM" id="MobiDB-lite"/>
    </source>
</evidence>
<comment type="caution">
    <text evidence="2">The sequence shown here is derived from an EMBL/GenBank/DDBJ whole genome shotgun (WGS) entry which is preliminary data.</text>
</comment>
<accession>A0A8H8A233</accession>
<feature type="non-terminal residue" evidence="2">
    <location>
        <position position="143"/>
    </location>
</feature>
<dbReference type="Proteomes" id="UP000673691">
    <property type="component" value="Unassembled WGS sequence"/>
</dbReference>
<organism evidence="2 3">
    <name type="scientific">Olpidium bornovanus</name>
    <dbReference type="NCBI Taxonomy" id="278681"/>
    <lineage>
        <taxon>Eukaryota</taxon>
        <taxon>Fungi</taxon>
        <taxon>Fungi incertae sedis</taxon>
        <taxon>Olpidiomycota</taxon>
        <taxon>Olpidiomycotina</taxon>
        <taxon>Olpidiomycetes</taxon>
        <taxon>Olpidiales</taxon>
        <taxon>Olpidiaceae</taxon>
        <taxon>Olpidium</taxon>
    </lineage>
</organism>
<evidence type="ECO:0000313" key="2">
    <source>
        <dbReference type="EMBL" id="KAG5463587.1"/>
    </source>
</evidence>
<keyword evidence="3" id="KW-1185">Reference proteome</keyword>